<comment type="caution">
    <text evidence="1">The sequence shown here is derived from an EMBL/GenBank/DDBJ whole genome shotgun (WGS) entry which is preliminary data.</text>
</comment>
<keyword evidence="2" id="KW-1185">Reference proteome</keyword>
<sequence>MMTSLSVFVDTHLVKVTSHKFYFIKKDMICHAILPKNQTTKPLLTVYFDAIINFANTVTFDSARPYYA</sequence>
<protein>
    <submittedName>
        <fullName evidence="1">Uncharacterized protein</fullName>
    </submittedName>
</protein>
<dbReference type="Proteomes" id="UP000615455">
    <property type="component" value="Unassembled WGS sequence"/>
</dbReference>
<proteinExistence type="predicted"/>
<name>A0ABQ1FD07_9BACL</name>
<gene>
    <name evidence="1" type="ORF">GCM10008018_60220</name>
</gene>
<dbReference type="EMBL" id="BMHE01000050">
    <property type="protein sequence ID" value="GGA06336.1"/>
    <property type="molecule type" value="Genomic_DNA"/>
</dbReference>
<organism evidence="1 2">
    <name type="scientific">Paenibacillus marchantiophytorum</name>
    <dbReference type="NCBI Taxonomy" id="1619310"/>
    <lineage>
        <taxon>Bacteria</taxon>
        <taxon>Bacillati</taxon>
        <taxon>Bacillota</taxon>
        <taxon>Bacilli</taxon>
        <taxon>Bacillales</taxon>
        <taxon>Paenibacillaceae</taxon>
        <taxon>Paenibacillus</taxon>
    </lineage>
</organism>
<reference evidence="2" key="1">
    <citation type="journal article" date="2019" name="Int. J. Syst. Evol. Microbiol.">
        <title>The Global Catalogue of Microorganisms (GCM) 10K type strain sequencing project: providing services to taxonomists for standard genome sequencing and annotation.</title>
        <authorList>
            <consortium name="The Broad Institute Genomics Platform"/>
            <consortium name="The Broad Institute Genome Sequencing Center for Infectious Disease"/>
            <person name="Wu L."/>
            <person name="Ma J."/>
        </authorList>
    </citation>
    <scope>NUCLEOTIDE SEQUENCE [LARGE SCALE GENOMIC DNA]</scope>
    <source>
        <strain evidence="2">CGMCC 1.15043</strain>
    </source>
</reference>
<accession>A0ABQ1FD07</accession>
<evidence type="ECO:0000313" key="1">
    <source>
        <dbReference type="EMBL" id="GGA06336.1"/>
    </source>
</evidence>
<evidence type="ECO:0000313" key="2">
    <source>
        <dbReference type="Proteomes" id="UP000615455"/>
    </source>
</evidence>